<dbReference type="InterPro" id="IPR000719">
    <property type="entry name" value="Prot_kinase_dom"/>
</dbReference>
<evidence type="ECO:0000256" key="5">
    <source>
        <dbReference type="ARBA" id="ARBA00009903"/>
    </source>
</evidence>
<dbReference type="GO" id="GO:0048511">
    <property type="term" value="P:rhythmic process"/>
    <property type="evidence" value="ECO:0007669"/>
    <property type="project" value="UniProtKB-KW"/>
</dbReference>
<dbReference type="InterPro" id="IPR002219">
    <property type="entry name" value="PKC_DAG/PE"/>
</dbReference>
<dbReference type="PROSITE" id="PS50081">
    <property type="entry name" value="ZF_DAG_PE_2"/>
    <property type="match status" value="1"/>
</dbReference>
<dbReference type="FunFam" id="1.20.5.340:FF:000016">
    <property type="entry name" value="Rho-associated protein kinase 2"/>
    <property type="match status" value="1"/>
</dbReference>
<dbReference type="Gene3D" id="1.10.510.10">
    <property type="entry name" value="Transferase(Phosphotransferase) domain 1"/>
    <property type="match status" value="1"/>
</dbReference>
<dbReference type="GO" id="GO:0072518">
    <property type="term" value="F:Rho-dependent protein serine/threonine kinase activity"/>
    <property type="evidence" value="ECO:0007669"/>
    <property type="project" value="TreeGrafter"/>
</dbReference>
<gene>
    <name evidence="38" type="primary">rock2</name>
</gene>
<dbReference type="SUPFAM" id="SSF50729">
    <property type="entry name" value="PH domain-like"/>
    <property type="match status" value="1"/>
</dbReference>
<comment type="catalytic activity">
    <reaction evidence="28">
        <text>L-threonyl-[protein] + ATP = O-phospho-L-threonyl-[protein] + ADP + H(+)</text>
        <dbReference type="Rhea" id="RHEA:46608"/>
        <dbReference type="Rhea" id="RHEA-COMP:11060"/>
        <dbReference type="Rhea" id="RHEA-COMP:11605"/>
        <dbReference type="ChEBI" id="CHEBI:15378"/>
        <dbReference type="ChEBI" id="CHEBI:30013"/>
        <dbReference type="ChEBI" id="CHEBI:30616"/>
        <dbReference type="ChEBI" id="CHEBI:61977"/>
        <dbReference type="ChEBI" id="CHEBI:456216"/>
        <dbReference type="EC" id="2.7.11.1"/>
    </reaction>
</comment>
<evidence type="ECO:0000256" key="22">
    <source>
        <dbReference type="ARBA" id="ARBA00023136"/>
    </source>
</evidence>
<name>A0A672PZC8_SINGR</name>
<evidence type="ECO:0000256" key="16">
    <source>
        <dbReference type="ARBA" id="ARBA00022777"/>
    </source>
</evidence>
<dbReference type="InterPro" id="IPR015008">
    <property type="entry name" value="ROCK_Rho-bd_dom"/>
</dbReference>
<evidence type="ECO:0000256" key="25">
    <source>
        <dbReference type="ARBA" id="ARBA00030038"/>
    </source>
</evidence>
<dbReference type="GO" id="GO:0005886">
    <property type="term" value="C:plasma membrane"/>
    <property type="evidence" value="ECO:0007669"/>
    <property type="project" value="UniProtKB-SubCell"/>
</dbReference>
<sequence length="1333" mass="155157">GKSSCNSVCDSMNAMVLDLDFPALRKNKNIETFLNRYGKVMGHMRELQMKPDDFDRVKVIGRGAFGEVQLVRHKASQKVYAMKVLSKFEMIKRSDSAFFWEERDIMAFADSPWVVQLCCAFQDDRSLYMVMEYMPGGDLVNLTSTYDVPEKWAKFYTAEVVLALDAIHSMGFIHRDIKPDNMLLDSYGHLKLADFGTCMKMDGTGMVHCDTAVGTPDYISPEVLKSQGGDGYYGRECDWWSVGVFIYEMLVGDTPFYADSLVGTYSKIMDHKNSLNFPDDVEISQEAKNIICAFLTDREVRLGRNGVEEIKRHPFFKNDQWTFSTIRETAAPVVPELSSDIDTSNFDEIEEDKGEVETFPTPKAFVGNQLPFLQKKLHSLEEQLNNEMQTKDELEQKYRSNCSRLEKITKELDEEINSRKGLETTLRQLEREKALLQHKSVESHRRAESEADRKRCLENEVNNLRDQLDEMKKKNQNSHISNEKNIHLQKQLDEANTLLRAESDAAARLRKTQTESSKQLQQLEAHVRELQDKCCMLENSKLTLERDNISLQAALDAEKREHTQGSETIYDLQARISGLEEEVKQVRQALSKAETEKRQLQEKLTDLEKEKSNNQIDMTYKLKILQQGLEQEEAAHKATKARLADKNKISESIEGAKSEAVKELEQKLQEERSSKLRVENRVLELEKKSSMLDCDYKQSLQKLEELRRHKERLTEEVKNLSLKIEQEIQKRALTQNDLKVQNQQLSTLRTSEKQLKQEINHLLEIKRSLEKQNMELRKYAMHTLYKTQVRELKEECEEKNKLYKDMQQSLQELQEERDSLAAQLEITLTKADSEQLARSIAEEQYSDLEKEKIMKELEIKEMMARHRQELAEKDSTITSLEEANRTLTNDVANLANEKEELNNKLKETQDYLQNLKNEEQSIIQVKLALEKQLQSERTLKTQAVNKLAEIMNRKEVRGGGSRRGNDTDVRRKEKENRKLQLELRSEREKLNSSIIKYQREINDMQAQLADESQVRIELQMALDSKDSDIEQLRSLLNSFNVQSLDSASMSSGPEMDTDESLPETRLEGWLSLPVRNNTKRFGWERKYVVVSSKKILFYNSEQDKEHSNPYMVLDIDKLFHVRSVTQTDVYRADAKEIPRIFQVYWSVHNITEPTACAEKSGFIYHKGHEFIPLFYHFPANCEACTKPLWNMFKPPLALECQRCQIKCHKEHMDKREEKFFFYEDLCSREPVTHFVPWTVKKTKNKQHSVGPDPARRLFHMGQMWAGYGPTLCCWFYLDPRCIPLCKLENTEVWFPKESMGFNYLGNTLKNICEEVPKIFNGYSIFNHMNSNCL</sequence>
<keyword evidence="13" id="KW-0479">Metal-binding</keyword>
<dbReference type="PROSITE" id="PS00108">
    <property type="entry name" value="PROTEIN_KINASE_ST"/>
    <property type="match status" value="1"/>
</dbReference>
<evidence type="ECO:0000256" key="27">
    <source>
        <dbReference type="ARBA" id="ARBA00032261"/>
    </source>
</evidence>
<dbReference type="SUPFAM" id="SSF103652">
    <property type="entry name" value="G protein-binding domain"/>
    <property type="match status" value="1"/>
</dbReference>
<comment type="subcellular location">
    <subcellularLocation>
        <location evidence="3">Cell membrane</location>
        <topology evidence="3">Peripheral membrane protein</topology>
    </subcellularLocation>
    <subcellularLocation>
        <location evidence="4">Cytoplasm</location>
        <location evidence="4">Cytoskeleton</location>
    </subcellularLocation>
    <subcellularLocation>
        <location evidence="2">Nucleus</location>
    </subcellularLocation>
</comment>
<dbReference type="FunFam" id="1.20.5.730:FF:000001">
    <property type="entry name" value="rho-associated protein kinase 2"/>
    <property type="match status" value="1"/>
</dbReference>
<evidence type="ECO:0000256" key="9">
    <source>
        <dbReference type="ARBA" id="ARBA00022490"/>
    </source>
</evidence>
<feature type="domain" description="Phorbol-ester/DAG-type" evidence="35">
    <location>
        <begin position="1167"/>
        <end position="1226"/>
    </location>
</feature>
<dbReference type="Gene3D" id="3.30.60.20">
    <property type="match status" value="1"/>
</dbReference>
<feature type="domain" description="Protein kinase" evidence="34">
    <location>
        <begin position="54"/>
        <end position="316"/>
    </location>
</feature>
<evidence type="ECO:0000259" key="37">
    <source>
        <dbReference type="PROSITE" id="PS51859"/>
    </source>
</evidence>
<feature type="binding site" evidence="31">
    <location>
        <position position="83"/>
    </location>
    <ligand>
        <name>ATP</name>
        <dbReference type="ChEBI" id="CHEBI:30616"/>
    </ligand>
</feature>
<evidence type="ECO:0000256" key="13">
    <source>
        <dbReference type="ARBA" id="ARBA00022723"/>
    </source>
</evidence>
<evidence type="ECO:0000256" key="23">
    <source>
        <dbReference type="ARBA" id="ARBA00023212"/>
    </source>
</evidence>
<evidence type="ECO:0000256" key="4">
    <source>
        <dbReference type="ARBA" id="ARBA00004245"/>
    </source>
</evidence>
<dbReference type="CDD" id="cd22250">
    <property type="entry name" value="ROCK_SBD"/>
    <property type="match status" value="1"/>
</dbReference>
<dbReference type="FunFam" id="3.30.200.20:FF:000072">
    <property type="entry name" value="Rho-associated protein kinase 2"/>
    <property type="match status" value="1"/>
</dbReference>
<keyword evidence="20 30" id="KW-0175">Coiled coil</keyword>
<dbReference type="InterPro" id="IPR011993">
    <property type="entry name" value="PH-like_dom_sf"/>
</dbReference>
<evidence type="ECO:0000256" key="26">
    <source>
        <dbReference type="ARBA" id="ARBA00031784"/>
    </source>
</evidence>
<dbReference type="Gene3D" id="1.20.5.340">
    <property type="match status" value="1"/>
</dbReference>
<keyword evidence="22" id="KW-0472">Membrane</keyword>
<evidence type="ECO:0000313" key="39">
    <source>
        <dbReference type="Proteomes" id="UP000472262"/>
    </source>
</evidence>
<dbReference type="GO" id="GO:0000281">
    <property type="term" value="P:mitotic cytokinesis"/>
    <property type="evidence" value="ECO:0007669"/>
    <property type="project" value="TreeGrafter"/>
</dbReference>
<dbReference type="GO" id="GO:0005813">
    <property type="term" value="C:centrosome"/>
    <property type="evidence" value="ECO:0007669"/>
    <property type="project" value="TreeGrafter"/>
</dbReference>
<dbReference type="InterPro" id="IPR037311">
    <property type="entry name" value="ROCK2_HR1"/>
</dbReference>
<proteinExistence type="inferred from homology"/>
<dbReference type="FunFam" id="1.10.510.10:FF:000047">
    <property type="entry name" value="Rho-associated protein kinase 1"/>
    <property type="match status" value="1"/>
</dbReference>
<keyword evidence="19" id="KW-0460">Magnesium</keyword>
<dbReference type="Pfam" id="PF00069">
    <property type="entry name" value="Pkinase"/>
    <property type="match status" value="1"/>
</dbReference>
<evidence type="ECO:0000256" key="17">
    <source>
        <dbReference type="ARBA" id="ARBA00022833"/>
    </source>
</evidence>
<keyword evidence="10" id="KW-0723">Serine/threonine-protein kinase</keyword>
<keyword evidence="18 31" id="KW-0067">ATP-binding</keyword>
<dbReference type="GO" id="GO:0031032">
    <property type="term" value="P:actomyosin structure organization"/>
    <property type="evidence" value="ECO:0007669"/>
    <property type="project" value="TreeGrafter"/>
</dbReference>
<dbReference type="GO" id="GO:0031267">
    <property type="term" value="F:small GTPase binding"/>
    <property type="evidence" value="ECO:0007669"/>
    <property type="project" value="InterPro"/>
</dbReference>
<dbReference type="PROSITE" id="PS51285">
    <property type="entry name" value="AGC_KINASE_CTER"/>
    <property type="match status" value="1"/>
</dbReference>
<dbReference type="InterPro" id="IPR046349">
    <property type="entry name" value="C1-like_sf"/>
</dbReference>
<feature type="coiled-coil region" evidence="32">
    <location>
        <begin position="370"/>
        <end position="481"/>
    </location>
</feature>
<dbReference type="SMART" id="SM00109">
    <property type="entry name" value="C1"/>
    <property type="match status" value="1"/>
</dbReference>
<dbReference type="Proteomes" id="UP000472262">
    <property type="component" value="Unassembled WGS sequence"/>
</dbReference>
<dbReference type="Gene3D" id="1.20.5.730">
    <property type="entry name" value="Single helix bin"/>
    <property type="match status" value="1"/>
</dbReference>
<evidence type="ECO:0000256" key="32">
    <source>
        <dbReference type="SAM" id="Coils"/>
    </source>
</evidence>
<evidence type="ECO:0000256" key="11">
    <source>
        <dbReference type="ARBA" id="ARBA00022553"/>
    </source>
</evidence>
<dbReference type="GO" id="GO:0030866">
    <property type="term" value="P:cortical actin cytoskeleton organization"/>
    <property type="evidence" value="ECO:0007669"/>
    <property type="project" value="TreeGrafter"/>
</dbReference>
<organism evidence="38 39">
    <name type="scientific">Sinocyclocheilus grahami</name>
    <name type="common">Dianchi golden-line fish</name>
    <name type="synonym">Barbus grahami</name>
    <dbReference type="NCBI Taxonomy" id="75366"/>
    <lineage>
        <taxon>Eukaryota</taxon>
        <taxon>Metazoa</taxon>
        <taxon>Chordata</taxon>
        <taxon>Craniata</taxon>
        <taxon>Vertebrata</taxon>
        <taxon>Euteleostomi</taxon>
        <taxon>Actinopterygii</taxon>
        <taxon>Neopterygii</taxon>
        <taxon>Teleostei</taxon>
        <taxon>Ostariophysi</taxon>
        <taxon>Cypriniformes</taxon>
        <taxon>Cyprinidae</taxon>
        <taxon>Cyprininae</taxon>
        <taxon>Sinocyclocheilus</taxon>
    </lineage>
</organism>
<dbReference type="GO" id="GO:0007266">
    <property type="term" value="P:Rho protein signal transduction"/>
    <property type="evidence" value="ECO:0007669"/>
    <property type="project" value="UniProtKB-UniRule"/>
</dbReference>
<dbReference type="InterPro" id="IPR011009">
    <property type="entry name" value="Kinase-like_dom_sf"/>
</dbReference>
<comment type="catalytic activity">
    <reaction evidence="29">
        <text>L-seryl-[protein] + ATP = O-phospho-L-seryl-[protein] + ADP + H(+)</text>
        <dbReference type="Rhea" id="RHEA:17989"/>
        <dbReference type="Rhea" id="RHEA-COMP:9863"/>
        <dbReference type="Rhea" id="RHEA-COMP:11604"/>
        <dbReference type="ChEBI" id="CHEBI:15378"/>
        <dbReference type="ChEBI" id="CHEBI:29999"/>
        <dbReference type="ChEBI" id="CHEBI:30616"/>
        <dbReference type="ChEBI" id="CHEBI:83421"/>
        <dbReference type="ChEBI" id="CHEBI:456216"/>
        <dbReference type="EC" id="2.7.11.1"/>
    </reaction>
</comment>
<keyword evidence="24" id="KW-0539">Nucleus</keyword>
<keyword evidence="11" id="KW-0597">Phosphoprotein</keyword>
<evidence type="ECO:0000256" key="31">
    <source>
        <dbReference type="PROSITE-ProRule" id="PRU10141"/>
    </source>
</evidence>
<evidence type="ECO:0000313" key="38">
    <source>
        <dbReference type="Ensembl" id="ENSSGRP00000069320.1"/>
    </source>
</evidence>
<dbReference type="GO" id="GO:1901888">
    <property type="term" value="P:regulation of cell junction assembly"/>
    <property type="evidence" value="ECO:0007669"/>
    <property type="project" value="TreeGrafter"/>
</dbReference>
<evidence type="ECO:0000256" key="6">
    <source>
        <dbReference type="ARBA" id="ARBA00012513"/>
    </source>
</evidence>
<dbReference type="GO" id="GO:0005737">
    <property type="term" value="C:cytoplasm"/>
    <property type="evidence" value="ECO:0007669"/>
    <property type="project" value="TreeGrafter"/>
</dbReference>
<keyword evidence="17" id="KW-0862">Zinc</keyword>
<dbReference type="GO" id="GO:0032956">
    <property type="term" value="P:regulation of actin cytoskeleton organization"/>
    <property type="evidence" value="ECO:0007669"/>
    <property type="project" value="InterPro"/>
</dbReference>
<dbReference type="PANTHER" id="PTHR22988:SF28">
    <property type="entry name" value="RHO-ASSOCIATED PROTEIN KINASE 2"/>
    <property type="match status" value="1"/>
</dbReference>
<dbReference type="PROSITE" id="PS50011">
    <property type="entry name" value="PROTEIN_KINASE_DOM"/>
    <property type="match status" value="1"/>
</dbReference>
<keyword evidence="8" id="KW-1003">Cell membrane</keyword>
<keyword evidence="21" id="KW-0090">Biological rhythms</keyword>
<evidence type="ECO:0000256" key="18">
    <source>
        <dbReference type="ARBA" id="ARBA00022840"/>
    </source>
</evidence>
<dbReference type="FunFam" id="2.30.29.30:FF:000308">
    <property type="entry name" value="Rho-associated protein kinase 1"/>
    <property type="match status" value="1"/>
</dbReference>
<dbReference type="GO" id="GO:0005524">
    <property type="term" value="F:ATP binding"/>
    <property type="evidence" value="ECO:0007669"/>
    <property type="project" value="UniProtKB-UniRule"/>
</dbReference>
<dbReference type="CDD" id="cd11638">
    <property type="entry name" value="HR1_ROCK2"/>
    <property type="match status" value="1"/>
</dbReference>
<evidence type="ECO:0000256" key="2">
    <source>
        <dbReference type="ARBA" id="ARBA00004123"/>
    </source>
</evidence>
<evidence type="ECO:0000256" key="21">
    <source>
        <dbReference type="ARBA" id="ARBA00023108"/>
    </source>
</evidence>
<dbReference type="InterPro" id="IPR008271">
    <property type="entry name" value="Ser/Thr_kinase_AS"/>
</dbReference>
<dbReference type="EC" id="2.7.11.1" evidence="6"/>
<dbReference type="InterPro" id="IPR050839">
    <property type="entry name" value="Rho-assoc_Ser/Thr_Kinase"/>
</dbReference>
<dbReference type="PROSITE" id="PS00107">
    <property type="entry name" value="PROTEIN_KINASE_ATP"/>
    <property type="match status" value="1"/>
</dbReference>
<dbReference type="InParanoid" id="A0A672PZC8"/>
<dbReference type="Pfam" id="PF08912">
    <property type="entry name" value="Rho_Binding"/>
    <property type="match status" value="1"/>
</dbReference>
<keyword evidence="16" id="KW-0418">Kinase</keyword>
<evidence type="ECO:0000256" key="19">
    <source>
        <dbReference type="ARBA" id="ARBA00022842"/>
    </source>
</evidence>
<dbReference type="PANTHER" id="PTHR22988">
    <property type="entry name" value="MYOTONIC DYSTROPHY S/T KINASE-RELATED"/>
    <property type="match status" value="1"/>
</dbReference>
<keyword evidence="39" id="KW-1185">Reference proteome</keyword>
<evidence type="ECO:0000256" key="14">
    <source>
        <dbReference type="ARBA" id="ARBA00022741"/>
    </source>
</evidence>
<evidence type="ECO:0000256" key="24">
    <source>
        <dbReference type="ARBA" id="ARBA00023242"/>
    </source>
</evidence>
<evidence type="ECO:0000259" key="36">
    <source>
        <dbReference type="PROSITE" id="PS51285"/>
    </source>
</evidence>
<protein>
    <recommendedName>
        <fullName evidence="7">Rho-associated protein kinase 2</fullName>
        <ecNumber evidence="6">2.7.11.1</ecNumber>
    </recommendedName>
    <alternativeName>
        <fullName evidence="26">Rho-associated, coiled-coil-containing protein kinase 2</fullName>
    </alternativeName>
    <alternativeName>
        <fullName evidence="27">Rho-associated, coiled-coil-containing protein kinase II</fullName>
    </alternativeName>
    <alternativeName>
        <fullName evidence="25">p164 ROCK-2</fullName>
    </alternativeName>
</protein>
<feature type="domain" description="RhoBD" evidence="37">
    <location>
        <begin position="888"/>
        <end position="956"/>
    </location>
</feature>
<keyword evidence="15" id="KW-0863">Zinc-finger</keyword>
<evidence type="ECO:0000256" key="20">
    <source>
        <dbReference type="ARBA" id="ARBA00023054"/>
    </source>
</evidence>
<comment type="similarity">
    <text evidence="5">Belongs to the protein kinase superfamily. AGC Ser/Thr protein kinase family.</text>
</comment>
<keyword evidence="23" id="KW-0206">Cytoskeleton</keyword>
<reference evidence="38" key="1">
    <citation type="submission" date="2025-08" db="UniProtKB">
        <authorList>
            <consortium name="Ensembl"/>
        </authorList>
    </citation>
    <scope>IDENTIFICATION</scope>
</reference>
<dbReference type="SUPFAM" id="SSF56112">
    <property type="entry name" value="Protein kinase-like (PK-like)"/>
    <property type="match status" value="1"/>
</dbReference>
<dbReference type="GO" id="GO:0048598">
    <property type="term" value="P:embryonic morphogenesis"/>
    <property type="evidence" value="ECO:0007669"/>
    <property type="project" value="TreeGrafter"/>
</dbReference>
<feature type="region of interest" description="Disordered" evidence="33">
    <location>
        <begin position="955"/>
        <end position="977"/>
    </location>
</feature>
<dbReference type="GO" id="GO:0005634">
    <property type="term" value="C:nucleus"/>
    <property type="evidence" value="ECO:0007669"/>
    <property type="project" value="UniProtKB-SubCell"/>
</dbReference>
<keyword evidence="9" id="KW-0963">Cytoplasm</keyword>
<evidence type="ECO:0000256" key="29">
    <source>
        <dbReference type="ARBA" id="ARBA00048679"/>
    </source>
</evidence>
<dbReference type="GO" id="GO:0006939">
    <property type="term" value="P:smooth muscle contraction"/>
    <property type="evidence" value="ECO:0007669"/>
    <property type="project" value="InterPro"/>
</dbReference>
<evidence type="ECO:0000256" key="15">
    <source>
        <dbReference type="ARBA" id="ARBA00022771"/>
    </source>
</evidence>
<dbReference type="InterPro" id="IPR000961">
    <property type="entry name" value="AGC-kinase_C"/>
</dbReference>
<evidence type="ECO:0000256" key="30">
    <source>
        <dbReference type="PROSITE-ProRule" id="PRU01206"/>
    </source>
</evidence>
<dbReference type="GO" id="GO:0008270">
    <property type="term" value="F:zinc ion binding"/>
    <property type="evidence" value="ECO:0007669"/>
    <property type="project" value="UniProtKB-KW"/>
</dbReference>
<keyword evidence="14 31" id="KW-0547">Nucleotide-binding</keyword>
<dbReference type="InterPro" id="IPR057529">
    <property type="entry name" value="MRCK/ROCK_PH"/>
</dbReference>
<dbReference type="Gene3D" id="2.30.29.30">
    <property type="entry name" value="Pleckstrin-homology domain (PH domain)/Phosphotyrosine-binding domain (PTB)"/>
    <property type="match status" value="1"/>
</dbReference>
<feature type="coiled-coil region" evidence="32">
    <location>
        <begin position="506"/>
        <end position="932"/>
    </location>
</feature>
<evidence type="ECO:0000256" key="7">
    <source>
        <dbReference type="ARBA" id="ARBA00014021"/>
    </source>
</evidence>
<evidence type="ECO:0000259" key="34">
    <source>
        <dbReference type="PROSITE" id="PS50011"/>
    </source>
</evidence>
<dbReference type="InterPro" id="IPR017441">
    <property type="entry name" value="Protein_kinase_ATP_BS"/>
</dbReference>
<dbReference type="SMART" id="SM00220">
    <property type="entry name" value="S_TKc"/>
    <property type="match status" value="1"/>
</dbReference>
<evidence type="ECO:0000256" key="28">
    <source>
        <dbReference type="ARBA" id="ARBA00047899"/>
    </source>
</evidence>
<evidence type="ECO:0000256" key="3">
    <source>
        <dbReference type="ARBA" id="ARBA00004202"/>
    </source>
</evidence>
<dbReference type="Ensembl" id="ENSSGRT00000073871.1">
    <property type="protein sequence ID" value="ENSSGRP00000069320.1"/>
    <property type="gene ID" value="ENSSGRG00000034889.1"/>
</dbReference>
<evidence type="ECO:0000259" key="35">
    <source>
        <dbReference type="PROSITE" id="PS50081"/>
    </source>
</evidence>
<reference evidence="38" key="2">
    <citation type="submission" date="2025-09" db="UniProtKB">
        <authorList>
            <consortium name="Ensembl"/>
        </authorList>
    </citation>
    <scope>IDENTIFICATION</scope>
</reference>
<keyword evidence="12" id="KW-0808">Transferase</keyword>
<dbReference type="CDD" id="cd01242">
    <property type="entry name" value="PH_ROCK"/>
    <property type="match status" value="1"/>
</dbReference>
<feature type="domain" description="AGC-kinase C-terminal" evidence="36">
    <location>
        <begin position="317"/>
        <end position="387"/>
    </location>
</feature>
<evidence type="ECO:0000256" key="33">
    <source>
        <dbReference type="SAM" id="MobiDB-lite"/>
    </source>
</evidence>
<evidence type="ECO:0000256" key="1">
    <source>
        <dbReference type="ARBA" id="ARBA00001946"/>
    </source>
</evidence>
<dbReference type="Gene3D" id="3.30.200.20">
    <property type="entry name" value="Phosphorylase Kinase, domain 1"/>
    <property type="match status" value="1"/>
</dbReference>
<accession>A0A672PZC8</accession>
<dbReference type="SUPFAM" id="SSF57889">
    <property type="entry name" value="Cysteine-rich domain"/>
    <property type="match status" value="1"/>
</dbReference>
<dbReference type="Pfam" id="PF25346">
    <property type="entry name" value="PH_MRCK"/>
    <property type="match status" value="1"/>
</dbReference>
<evidence type="ECO:0000256" key="12">
    <source>
        <dbReference type="ARBA" id="ARBA00022679"/>
    </source>
</evidence>
<evidence type="ECO:0000256" key="10">
    <source>
        <dbReference type="ARBA" id="ARBA00022527"/>
    </source>
</evidence>
<comment type="cofactor">
    <cofactor evidence="1">
        <name>Mg(2+)</name>
        <dbReference type="ChEBI" id="CHEBI:18420"/>
    </cofactor>
</comment>
<dbReference type="GO" id="GO:0010825">
    <property type="term" value="P:positive regulation of centrosome duplication"/>
    <property type="evidence" value="ECO:0007669"/>
    <property type="project" value="InterPro"/>
</dbReference>
<evidence type="ECO:0000256" key="8">
    <source>
        <dbReference type="ARBA" id="ARBA00022475"/>
    </source>
</evidence>
<dbReference type="PROSITE" id="PS51859">
    <property type="entry name" value="RHO_BD"/>
    <property type="match status" value="1"/>
</dbReference>